<keyword evidence="2" id="KW-1133">Transmembrane helix</keyword>
<dbReference type="RefSeq" id="WP_282862339.1">
    <property type="nucleotide sequence ID" value="NZ_CP118848.1"/>
</dbReference>
<reference evidence="3" key="1">
    <citation type="journal article" date="2023" name="Antibiotics">
        <title>Prevalence and Molecular Characterization of Methicillin-Resistant Staphylococci (MRS) and Mammaliicocci (MRM) in Dromedary Camels from Algeria: First Detection of SCCmec-mecC Hybrid in Methicillin-Resistant Mammaliicoccus lentus.</title>
        <authorList>
            <person name="Belhout C."/>
            <person name="Boyen F."/>
            <person name="Vereecke N."/>
            <person name="Theuns S."/>
            <person name="Taibi N."/>
            <person name="Stegger M."/>
            <person name="de la Fe-Rodriguez P.Y."/>
            <person name="Bouayad L."/>
            <person name="Elgroud R."/>
            <person name="Butaye P."/>
        </authorList>
    </citation>
    <scope>NUCLEOTIDE SEQUENCE</scope>
    <source>
        <strain evidence="3">7048</strain>
    </source>
</reference>
<keyword evidence="2" id="KW-0812">Transmembrane</keyword>
<name>A0AAX3W4M2_MAMLE</name>
<keyword evidence="2" id="KW-0472">Membrane</keyword>
<dbReference type="EMBL" id="CP118848">
    <property type="protein sequence ID" value="WHI60122.1"/>
    <property type="molecule type" value="Genomic_DNA"/>
</dbReference>
<feature type="transmembrane region" description="Helical" evidence="2">
    <location>
        <begin position="6"/>
        <end position="23"/>
    </location>
</feature>
<dbReference type="Proteomes" id="UP001223261">
    <property type="component" value="Chromosome"/>
</dbReference>
<proteinExistence type="predicted"/>
<evidence type="ECO:0000256" key="2">
    <source>
        <dbReference type="SAM" id="Phobius"/>
    </source>
</evidence>
<accession>A0AAX3W4M2</accession>
<evidence type="ECO:0000313" key="4">
    <source>
        <dbReference type="Proteomes" id="UP001223261"/>
    </source>
</evidence>
<sequence>MTLNFISIICGLIFGLLQCIYGVRSFKLQQKQALERDKSKTTTMNNKNEVTTNGNNNSYHTIQVNHYHDEIDLTKDEISQRKPQKTTIYIALGLIILTIFTTSILQQQDSSSLVLFSFIFDPFLITLKNSLYTLVIGGLITSIVLFVLGTKLQSKITIYTGILHLINCVCSLYFLKTINFTYAINTLLNPDRTALLTMQSITVILSFLILLGIFCRITAASIDYISGYSKNLNNSTDFKLLTINAELKRLLIPLIPMIIIAISTFLLNMNGLETIGSIIIELVEKIINELKTKVFSGF</sequence>
<evidence type="ECO:0000313" key="3">
    <source>
        <dbReference type="EMBL" id="WHI60122.1"/>
    </source>
</evidence>
<gene>
    <name evidence="3" type="ORF">PYH69_00280</name>
</gene>
<feature type="transmembrane region" description="Helical" evidence="2">
    <location>
        <begin position="156"/>
        <end position="175"/>
    </location>
</feature>
<feature type="transmembrane region" description="Helical" evidence="2">
    <location>
        <begin position="131"/>
        <end position="149"/>
    </location>
</feature>
<feature type="compositionally biased region" description="Low complexity" evidence="1">
    <location>
        <begin position="45"/>
        <end position="57"/>
    </location>
</feature>
<feature type="region of interest" description="Disordered" evidence="1">
    <location>
        <begin position="38"/>
        <end position="58"/>
    </location>
</feature>
<feature type="transmembrane region" description="Helical" evidence="2">
    <location>
        <begin position="87"/>
        <end position="105"/>
    </location>
</feature>
<protein>
    <submittedName>
        <fullName evidence="3">Uncharacterized protein</fullName>
    </submittedName>
</protein>
<feature type="transmembrane region" description="Helical" evidence="2">
    <location>
        <begin position="250"/>
        <end position="267"/>
    </location>
</feature>
<feature type="transmembrane region" description="Helical" evidence="2">
    <location>
        <begin position="195"/>
        <end position="215"/>
    </location>
</feature>
<dbReference type="AlphaFoldDB" id="A0AAX3W4M2"/>
<organism evidence="3 4">
    <name type="scientific">Mammaliicoccus lentus</name>
    <name type="common">Staphylococcus lentus</name>
    <dbReference type="NCBI Taxonomy" id="42858"/>
    <lineage>
        <taxon>Bacteria</taxon>
        <taxon>Bacillati</taxon>
        <taxon>Bacillota</taxon>
        <taxon>Bacilli</taxon>
        <taxon>Bacillales</taxon>
        <taxon>Staphylococcaceae</taxon>
        <taxon>Mammaliicoccus</taxon>
    </lineage>
</organism>
<evidence type="ECO:0000256" key="1">
    <source>
        <dbReference type="SAM" id="MobiDB-lite"/>
    </source>
</evidence>